<evidence type="ECO:0008006" key="5">
    <source>
        <dbReference type="Google" id="ProtNLM"/>
    </source>
</evidence>
<organism evidence="3 4">
    <name type="scientific">Rasiella rasia</name>
    <dbReference type="NCBI Taxonomy" id="2744027"/>
    <lineage>
        <taxon>Bacteria</taxon>
        <taxon>Pseudomonadati</taxon>
        <taxon>Bacteroidota</taxon>
        <taxon>Flavobacteriia</taxon>
        <taxon>Flavobacteriales</taxon>
        <taxon>Flavobacteriaceae</taxon>
        <taxon>Rasiella</taxon>
    </lineage>
</organism>
<keyword evidence="2" id="KW-0732">Signal</keyword>
<feature type="signal peptide" evidence="2">
    <location>
        <begin position="1"/>
        <end position="20"/>
    </location>
</feature>
<dbReference type="KEGG" id="mgel:G5B37_04320"/>
<name>A0A6G6GK76_9FLAO</name>
<proteinExistence type="predicted"/>
<feature type="chain" id="PRO_5026084695" description="Lipoprotein" evidence="2">
    <location>
        <begin position="21"/>
        <end position="517"/>
    </location>
</feature>
<keyword evidence="4" id="KW-1185">Reference proteome</keyword>
<dbReference type="RefSeq" id="WP_164678842.1">
    <property type="nucleotide sequence ID" value="NZ_CP049057.1"/>
</dbReference>
<dbReference type="PROSITE" id="PS51257">
    <property type="entry name" value="PROKAR_LIPOPROTEIN"/>
    <property type="match status" value="1"/>
</dbReference>
<protein>
    <recommendedName>
        <fullName evidence="5">Lipoprotein</fullName>
    </recommendedName>
</protein>
<dbReference type="AlphaFoldDB" id="A0A6G6GK76"/>
<evidence type="ECO:0000256" key="1">
    <source>
        <dbReference type="SAM" id="MobiDB-lite"/>
    </source>
</evidence>
<reference evidence="3 4" key="1">
    <citation type="submission" date="2020-02" db="EMBL/GenBank/DDBJ databases">
        <title>Complete genome sequence of Flavobacteriaceae bacterium.</title>
        <authorList>
            <person name="Kim S.-J."/>
            <person name="Kim Y.-S."/>
            <person name="Kim K.-H."/>
        </authorList>
    </citation>
    <scope>NUCLEOTIDE SEQUENCE [LARGE SCALE GENOMIC DNA]</scope>
    <source>
        <strain evidence="3 4">RR4-40</strain>
    </source>
</reference>
<sequence>MKYLYAIALLACVITWSSCRNDFETVASTGNLEFSQDTVFLDTVFSNIGSSTYNLKVYNRTDDDISIPTVALAQGEASNYRLNVDGVPGKSFTDVQVLAQDSIFIFIETTLDIAAASNNDTQFLYTDQLVFDGQGSRQEVELVTLIQDAVFLFPDDLGNGMFETLTIGEGEGAFDIEGFFLDDTELNFTNEKPYVIYGFAAVPEDKTLTVDAGARIHFHENSGILVASGASIKVNGEASTDPIALENEVIFEGDRLEPSFSDVPGQWGFIWLTDGSVDHEFNYTTIKNGIAGIRMDNNTGPRTLDLRNVQIYNSAVSGLIAFTGDVYGENVVINNSGQASLACSFGGRYEFNHCTFANYWTNSFRNFSSVQLDNIFIVSPDEILVADTFEANFNNCIIYGNELRELAIINEPGGTFTFNVRNSLIRFEDPNNEFTEIPEYQFGNPSLYTEIVRNEDPLFQDTENNNFNIELGTSGAQGIGAPGVGPDLDLNGTPRNTAAAPDAGAYQATEFPDPDGD</sequence>
<dbReference type="EMBL" id="CP049057">
    <property type="protein sequence ID" value="QIE58813.1"/>
    <property type="molecule type" value="Genomic_DNA"/>
</dbReference>
<evidence type="ECO:0000313" key="4">
    <source>
        <dbReference type="Proteomes" id="UP000505306"/>
    </source>
</evidence>
<accession>A0A6G6GK76</accession>
<feature type="region of interest" description="Disordered" evidence="1">
    <location>
        <begin position="478"/>
        <end position="517"/>
    </location>
</feature>
<evidence type="ECO:0000313" key="3">
    <source>
        <dbReference type="EMBL" id="QIE58813.1"/>
    </source>
</evidence>
<gene>
    <name evidence="3" type="ORF">G5B37_04320</name>
</gene>
<dbReference type="Proteomes" id="UP000505306">
    <property type="component" value="Chromosome"/>
</dbReference>
<evidence type="ECO:0000256" key="2">
    <source>
        <dbReference type="SAM" id="SignalP"/>
    </source>
</evidence>